<accession>A0AAD6WDP6</accession>
<evidence type="ECO:0000256" key="1">
    <source>
        <dbReference type="SAM" id="SignalP"/>
    </source>
</evidence>
<dbReference type="Proteomes" id="UP001164929">
    <property type="component" value="Chromosome 2"/>
</dbReference>
<keyword evidence="1" id="KW-0732">Signal</keyword>
<dbReference type="EMBL" id="JAQIZT010000002">
    <property type="protein sequence ID" value="KAJ7008930.1"/>
    <property type="molecule type" value="Genomic_DNA"/>
</dbReference>
<keyword evidence="3" id="KW-1185">Reference proteome</keyword>
<comment type="caution">
    <text evidence="2">The sequence shown here is derived from an EMBL/GenBank/DDBJ whole genome shotgun (WGS) entry which is preliminary data.</text>
</comment>
<feature type="signal peptide" evidence="1">
    <location>
        <begin position="1"/>
        <end position="20"/>
    </location>
</feature>
<name>A0AAD6WDP6_9ROSI</name>
<protein>
    <submittedName>
        <fullName evidence="2">Glycine-rich family protein</fullName>
    </submittedName>
</protein>
<evidence type="ECO:0000313" key="3">
    <source>
        <dbReference type="Proteomes" id="UP001164929"/>
    </source>
</evidence>
<feature type="chain" id="PRO_5041903355" evidence="1">
    <location>
        <begin position="21"/>
        <end position="84"/>
    </location>
</feature>
<sequence>MARCYCILVLIALVIAQASARDVPKDAGLNDQKNLIAYGGVGGFAGVGGLGGALGGGVGGGVGGGLGGGCGDCADGAAGSLVHP</sequence>
<reference evidence="2" key="1">
    <citation type="journal article" date="2023" name="Mol. Ecol. Resour.">
        <title>Chromosome-level genome assembly of a triploid poplar Populus alba 'Berolinensis'.</title>
        <authorList>
            <person name="Chen S."/>
            <person name="Yu Y."/>
            <person name="Wang X."/>
            <person name="Wang S."/>
            <person name="Zhang T."/>
            <person name="Zhou Y."/>
            <person name="He R."/>
            <person name="Meng N."/>
            <person name="Wang Y."/>
            <person name="Liu W."/>
            <person name="Liu Z."/>
            <person name="Liu J."/>
            <person name="Guo Q."/>
            <person name="Huang H."/>
            <person name="Sederoff R.R."/>
            <person name="Wang G."/>
            <person name="Qu G."/>
            <person name="Chen S."/>
        </authorList>
    </citation>
    <scope>NUCLEOTIDE SEQUENCE</scope>
    <source>
        <strain evidence="2">SC-2020</strain>
    </source>
</reference>
<organism evidence="2 3">
    <name type="scientific">Populus alba x Populus x berolinensis</name>
    <dbReference type="NCBI Taxonomy" id="444605"/>
    <lineage>
        <taxon>Eukaryota</taxon>
        <taxon>Viridiplantae</taxon>
        <taxon>Streptophyta</taxon>
        <taxon>Embryophyta</taxon>
        <taxon>Tracheophyta</taxon>
        <taxon>Spermatophyta</taxon>
        <taxon>Magnoliopsida</taxon>
        <taxon>eudicotyledons</taxon>
        <taxon>Gunneridae</taxon>
        <taxon>Pentapetalae</taxon>
        <taxon>rosids</taxon>
        <taxon>fabids</taxon>
        <taxon>Malpighiales</taxon>
        <taxon>Salicaceae</taxon>
        <taxon>Saliceae</taxon>
        <taxon>Populus</taxon>
    </lineage>
</organism>
<gene>
    <name evidence="2" type="ORF">NC653_007557</name>
</gene>
<evidence type="ECO:0000313" key="2">
    <source>
        <dbReference type="EMBL" id="KAJ7008930.1"/>
    </source>
</evidence>
<dbReference type="PANTHER" id="PTHR34463">
    <property type="entry name" value="GLYCINE-RICH PROTEIN"/>
    <property type="match status" value="1"/>
</dbReference>
<dbReference type="PANTHER" id="PTHR34463:SF22">
    <property type="entry name" value="GLYCINE-RICH PROTEIN"/>
    <property type="match status" value="1"/>
</dbReference>
<proteinExistence type="predicted"/>
<dbReference type="AlphaFoldDB" id="A0AAD6WDP6"/>